<dbReference type="EMBL" id="MFJA01000064">
    <property type="protein sequence ID" value="OGG02373.1"/>
    <property type="molecule type" value="Genomic_DNA"/>
</dbReference>
<evidence type="ECO:0008006" key="4">
    <source>
        <dbReference type="Google" id="ProtNLM"/>
    </source>
</evidence>
<protein>
    <recommendedName>
        <fullName evidence="4">Glycosyltransferase RgtA/B/C/D-like domain-containing protein</fullName>
    </recommendedName>
</protein>
<keyword evidence="1" id="KW-0472">Membrane</keyword>
<name>A0A1F5YQM5_9BACT</name>
<comment type="caution">
    <text evidence="2">The sequence shown here is derived from an EMBL/GenBank/DDBJ whole genome shotgun (WGS) entry which is preliminary data.</text>
</comment>
<feature type="transmembrane region" description="Helical" evidence="1">
    <location>
        <begin position="7"/>
        <end position="24"/>
    </location>
</feature>
<organism evidence="2 3">
    <name type="scientific">Candidatus Gottesmanbacteria bacterium RBG_16_37_8</name>
    <dbReference type="NCBI Taxonomy" id="1798371"/>
    <lineage>
        <taxon>Bacteria</taxon>
        <taxon>Candidatus Gottesmaniibacteriota</taxon>
    </lineage>
</organism>
<dbReference type="AlphaFoldDB" id="A0A1F5YQM5"/>
<feature type="transmembrane region" description="Helical" evidence="1">
    <location>
        <begin position="361"/>
        <end position="385"/>
    </location>
</feature>
<sequence>MKTFKKFKTVIVVIFVCFIVYYIRNLYYSNSSLYFFYPDTYHYLNRAQELANHAPLVNPFRLPLYPLVLLNLSKLRGDFIVDSLNIYTINFRNLLRFQKDISLLGAFFFILLSGLIFGYGRKFLLVAIIYALNIRIFGWDKNILTECLTLAVMSIYVFSAIKFITSKNLLYLLVTVIISDILFLLRPVYLILTFALLPFIIYHLFKQNKLRLIIASFFIVASTALVPLYYSYQNYKLYSYTGISTVPVHNLLAKIWQYRLDLHNFTPADKYEKILYDCVKNHPITPLNDTTDCLFALNLEDNLYSINSAKIIGPFAKKIILKQPFTYIARSTMLFPHALITTASDMTWISTWANNNMVRLFWNYLLSVYNLLQITFLSFFILYPYSLYCFFKKPDQINTIVVILGIIVFYQLSFNTFFVQSEYIRLRAPIEPILLLYCFYYYLRIINAVFHFLKTRLSKEAKKLR</sequence>
<accession>A0A1F5YQM5</accession>
<feature type="transmembrane region" description="Helical" evidence="1">
    <location>
        <begin position="434"/>
        <end position="453"/>
    </location>
</feature>
<proteinExistence type="predicted"/>
<evidence type="ECO:0000256" key="1">
    <source>
        <dbReference type="SAM" id="Phobius"/>
    </source>
</evidence>
<reference evidence="2 3" key="1">
    <citation type="journal article" date="2016" name="Nat. Commun.">
        <title>Thousands of microbial genomes shed light on interconnected biogeochemical processes in an aquifer system.</title>
        <authorList>
            <person name="Anantharaman K."/>
            <person name="Brown C.T."/>
            <person name="Hug L.A."/>
            <person name="Sharon I."/>
            <person name="Castelle C.J."/>
            <person name="Probst A.J."/>
            <person name="Thomas B.C."/>
            <person name="Singh A."/>
            <person name="Wilkins M.J."/>
            <person name="Karaoz U."/>
            <person name="Brodie E.L."/>
            <person name="Williams K.H."/>
            <person name="Hubbard S.S."/>
            <person name="Banfield J.F."/>
        </authorList>
    </citation>
    <scope>NUCLEOTIDE SEQUENCE [LARGE SCALE GENOMIC DNA]</scope>
</reference>
<keyword evidence="1" id="KW-1133">Transmembrane helix</keyword>
<evidence type="ECO:0000313" key="3">
    <source>
        <dbReference type="Proteomes" id="UP000176665"/>
    </source>
</evidence>
<gene>
    <name evidence="2" type="ORF">A2W14_00440</name>
</gene>
<keyword evidence="1" id="KW-0812">Transmembrane</keyword>
<evidence type="ECO:0000313" key="2">
    <source>
        <dbReference type="EMBL" id="OGG02373.1"/>
    </source>
</evidence>
<feature type="transmembrane region" description="Helical" evidence="1">
    <location>
        <begin position="170"/>
        <end position="200"/>
    </location>
</feature>
<feature type="transmembrane region" description="Helical" evidence="1">
    <location>
        <begin position="397"/>
        <end position="414"/>
    </location>
</feature>
<feature type="transmembrane region" description="Helical" evidence="1">
    <location>
        <begin position="212"/>
        <end position="231"/>
    </location>
</feature>
<dbReference type="Proteomes" id="UP000176665">
    <property type="component" value="Unassembled WGS sequence"/>
</dbReference>
<feature type="transmembrane region" description="Helical" evidence="1">
    <location>
        <begin position="101"/>
        <end position="131"/>
    </location>
</feature>